<dbReference type="Proteomes" id="UP000278475">
    <property type="component" value="Unassembled WGS sequence"/>
</dbReference>
<evidence type="ECO:0000256" key="3">
    <source>
        <dbReference type="ARBA" id="ARBA00022485"/>
    </source>
</evidence>
<keyword evidence="8 15" id="KW-0479">Metal-binding</keyword>
<evidence type="ECO:0000313" key="18">
    <source>
        <dbReference type="EMBL" id="RLE47323.1"/>
    </source>
</evidence>
<evidence type="ECO:0000256" key="5">
    <source>
        <dbReference type="ARBA" id="ARBA00022679"/>
    </source>
</evidence>
<evidence type="ECO:0000256" key="12">
    <source>
        <dbReference type="ARBA" id="ARBA00023315"/>
    </source>
</evidence>
<feature type="binding site" evidence="15">
    <location>
        <position position="93"/>
    </location>
    <ligand>
        <name>[4Fe-4S] cluster</name>
        <dbReference type="ChEBI" id="CHEBI:49883"/>
        <note>4Fe-4S-S-AdoMet</note>
    </ligand>
</feature>
<evidence type="ECO:0000256" key="8">
    <source>
        <dbReference type="ARBA" id="ARBA00022723"/>
    </source>
</evidence>
<dbReference type="Pfam" id="PF00583">
    <property type="entry name" value="Acetyltransf_1"/>
    <property type="match status" value="1"/>
</dbReference>
<organism evidence="18 19">
    <name type="scientific">Thermoproteota archaeon</name>
    <dbReference type="NCBI Taxonomy" id="2056631"/>
    <lineage>
        <taxon>Archaea</taxon>
        <taxon>Thermoproteota</taxon>
    </lineage>
</organism>
<dbReference type="GO" id="GO:0005737">
    <property type="term" value="C:cytoplasm"/>
    <property type="evidence" value="ECO:0007669"/>
    <property type="project" value="TreeGrafter"/>
</dbReference>
<gene>
    <name evidence="18" type="ORF">DRJ31_09020</name>
</gene>
<dbReference type="CDD" id="cd01335">
    <property type="entry name" value="Radical_SAM"/>
    <property type="match status" value="1"/>
</dbReference>
<comment type="caution">
    <text evidence="18">The sequence shown here is derived from an EMBL/GenBank/DDBJ whole genome shotgun (WGS) entry which is preliminary data.</text>
</comment>
<dbReference type="PIRSF" id="PIRSF005669">
    <property type="entry name" value="Hist_AcTrfase_ELP3"/>
    <property type="match status" value="1"/>
</dbReference>
<feature type="domain" description="Radical SAM core" evidence="17">
    <location>
        <begin position="71"/>
        <end position="353"/>
    </location>
</feature>
<evidence type="ECO:0000256" key="2">
    <source>
        <dbReference type="ARBA" id="ARBA00005494"/>
    </source>
</evidence>
<dbReference type="InterPro" id="IPR032432">
    <property type="entry name" value="Radical_SAM_C"/>
</dbReference>
<dbReference type="GO" id="GO:0002926">
    <property type="term" value="P:tRNA wobble base 5-methoxycarbonylmethyl-2-thiouridinylation"/>
    <property type="evidence" value="ECO:0007669"/>
    <property type="project" value="TreeGrafter"/>
</dbReference>
<evidence type="ECO:0000256" key="4">
    <source>
        <dbReference type="ARBA" id="ARBA00022555"/>
    </source>
</evidence>
<dbReference type="InterPro" id="IPR034687">
    <property type="entry name" value="ELP3-like"/>
</dbReference>
<dbReference type="InterPro" id="IPR056591">
    <property type="entry name" value="ELP3-like_N"/>
</dbReference>
<comment type="pathway">
    <text evidence="1">tRNA modification.</text>
</comment>
<dbReference type="GO" id="GO:0051539">
    <property type="term" value="F:4 iron, 4 sulfur cluster binding"/>
    <property type="evidence" value="ECO:0007669"/>
    <property type="project" value="UniProtKB-KW"/>
</dbReference>
<feature type="binding site" evidence="15">
    <location>
        <position position="88"/>
    </location>
    <ligand>
        <name>[4Fe-4S] cluster</name>
        <dbReference type="ChEBI" id="CHEBI:49883"/>
        <note>4Fe-4S-S-AdoMet</note>
    </ligand>
</feature>
<evidence type="ECO:0000256" key="1">
    <source>
        <dbReference type="ARBA" id="ARBA00005217"/>
    </source>
</evidence>
<dbReference type="SMART" id="SM00729">
    <property type="entry name" value="Elp3"/>
    <property type="match status" value="1"/>
</dbReference>
<dbReference type="EMBL" id="QMQV01000135">
    <property type="protein sequence ID" value="RLE47323.1"/>
    <property type="molecule type" value="Genomic_DNA"/>
</dbReference>
<comment type="catalytic activity">
    <reaction evidence="14">
        <text>uridine(34) in tRNA + acetyl-CoA + S-adenosyl-L-methionine + H2O = 5-(carboxymethyl)uridine(34) in tRNA + 5'-deoxyadenosine + L-methionine + CoA + 2 H(+)</text>
        <dbReference type="Rhea" id="RHEA:61020"/>
        <dbReference type="Rhea" id="RHEA-COMP:10407"/>
        <dbReference type="Rhea" id="RHEA-COMP:11727"/>
        <dbReference type="ChEBI" id="CHEBI:15377"/>
        <dbReference type="ChEBI" id="CHEBI:15378"/>
        <dbReference type="ChEBI" id="CHEBI:17319"/>
        <dbReference type="ChEBI" id="CHEBI:57287"/>
        <dbReference type="ChEBI" id="CHEBI:57288"/>
        <dbReference type="ChEBI" id="CHEBI:57844"/>
        <dbReference type="ChEBI" id="CHEBI:59789"/>
        <dbReference type="ChEBI" id="CHEBI:65315"/>
        <dbReference type="ChEBI" id="CHEBI:74882"/>
        <dbReference type="EC" id="2.3.1.311"/>
    </reaction>
    <physiologicalReaction direction="left-to-right" evidence="14">
        <dbReference type="Rhea" id="RHEA:61021"/>
    </physiologicalReaction>
</comment>
<dbReference type="SUPFAM" id="SSF102114">
    <property type="entry name" value="Radical SAM enzymes"/>
    <property type="match status" value="1"/>
</dbReference>
<feature type="binding site" evidence="15">
    <location>
        <position position="96"/>
    </location>
    <ligand>
        <name>[4Fe-4S] cluster</name>
        <dbReference type="ChEBI" id="CHEBI:49883"/>
        <note>4Fe-4S-S-AdoMet</note>
    </ligand>
</feature>
<evidence type="ECO:0000256" key="9">
    <source>
        <dbReference type="ARBA" id="ARBA00022884"/>
    </source>
</evidence>
<dbReference type="GO" id="GO:0046872">
    <property type="term" value="F:metal ion binding"/>
    <property type="evidence" value="ECO:0007669"/>
    <property type="project" value="UniProtKB-KW"/>
</dbReference>
<dbReference type="Pfam" id="PF16199">
    <property type="entry name" value="Radical_SAM_C"/>
    <property type="match status" value="1"/>
</dbReference>
<dbReference type="GO" id="GO:0106261">
    <property type="term" value="F:tRNA uridine(34) acetyltransferase activity"/>
    <property type="evidence" value="ECO:0007669"/>
    <property type="project" value="UniProtKB-EC"/>
</dbReference>
<keyword evidence="9" id="KW-0694">RNA-binding</keyword>
<protein>
    <recommendedName>
        <fullName evidence="13">tRNA carboxymethyluridine synthase</fullName>
        <ecNumber evidence="13">2.3.1.311</ecNumber>
    </recommendedName>
</protein>
<dbReference type="EC" id="2.3.1.311" evidence="13"/>
<dbReference type="InterPro" id="IPR000182">
    <property type="entry name" value="GNAT_dom"/>
</dbReference>
<keyword evidence="4" id="KW-0820">tRNA-binding</keyword>
<keyword evidence="12" id="KW-0012">Acyltransferase</keyword>
<dbReference type="GO" id="GO:0000049">
    <property type="term" value="F:tRNA binding"/>
    <property type="evidence" value="ECO:0007669"/>
    <property type="project" value="UniProtKB-KW"/>
</dbReference>
<dbReference type="Gene3D" id="3.20.20.70">
    <property type="entry name" value="Aldolase class I"/>
    <property type="match status" value="1"/>
</dbReference>
<evidence type="ECO:0000259" key="16">
    <source>
        <dbReference type="PROSITE" id="PS51186"/>
    </source>
</evidence>
<dbReference type="PROSITE" id="PS51918">
    <property type="entry name" value="RADICAL_SAM"/>
    <property type="match status" value="1"/>
</dbReference>
<evidence type="ECO:0000259" key="17">
    <source>
        <dbReference type="PROSITE" id="PS51918"/>
    </source>
</evidence>
<reference evidence="18 19" key="1">
    <citation type="submission" date="2018-06" db="EMBL/GenBank/DDBJ databases">
        <title>Extensive metabolic versatility and redundancy in microbially diverse, dynamic hydrothermal sediments.</title>
        <authorList>
            <person name="Dombrowski N."/>
            <person name="Teske A."/>
            <person name="Baker B.J."/>
        </authorList>
    </citation>
    <scope>NUCLEOTIDE SEQUENCE [LARGE SCALE GENOMIC DNA]</scope>
    <source>
        <strain evidence="18">B66_G16</strain>
    </source>
</reference>
<dbReference type="InterPro" id="IPR058240">
    <property type="entry name" value="rSAM_sf"/>
</dbReference>
<evidence type="ECO:0000256" key="11">
    <source>
        <dbReference type="ARBA" id="ARBA00023014"/>
    </source>
</evidence>
<evidence type="ECO:0000256" key="7">
    <source>
        <dbReference type="ARBA" id="ARBA00022694"/>
    </source>
</evidence>
<comment type="similarity">
    <text evidence="2">Belongs to the ELP3 family.</text>
</comment>
<dbReference type="Gene3D" id="3.40.630.30">
    <property type="match status" value="1"/>
</dbReference>
<dbReference type="PANTHER" id="PTHR11135:SF7">
    <property type="entry name" value="TRNA URIDINE(34) ACETYLTRANSFERASE"/>
    <property type="match status" value="1"/>
</dbReference>
<keyword evidence="10 15" id="KW-0408">Iron</keyword>
<keyword evidence="3" id="KW-0004">4Fe-4S</keyword>
<dbReference type="PROSITE" id="PS51186">
    <property type="entry name" value="GNAT"/>
    <property type="match status" value="1"/>
</dbReference>
<comment type="cofactor">
    <cofactor evidence="15">
        <name>[4Fe-4S] cluster</name>
        <dbReference type="ChEBI" id="CHEBI:49883"/>
    </cofactor>
    <text evidence="15">Binds 1 [4Fe-4S] cluster. The cluster is coordinated with 3 cysteines and an exchangeable S-adenosyl-L-methionine.</text>
</comment>
<dbReference type="InterPro" id="IPR006638">
    <property type="entry name" value="Elp3/MiaA/NifB-like_rSAM"/>
</dbReference>
<dbReference type="SUPFAM" id="SSF55729">
    <property type="entry name" value="Acyl-CoA N-acyltransferases (Nat)"/>
    <property type="match status" value="1"/>
</dbReference>
<dbReference type="Pfam" id="PF23613">
    <property type="entry name" value="ELP3_N"/>
    <property type="match status" value="1"/>
</dbReference>
<evidence type="ECO:0000256" key="13">
    <source>
        <dbReference type="ARBA" id="ARBA00044771"/>
    </source>
</evidence>
<evidence type="ECO:0000256" key="10">
    <source>
        <dbReference type="ARBA" id="ARBA00023004"/>
    </source>
</evidence>
<sequence length="529" mass="60907">MTNQYYVRACKEIAKQILLIRNPDQRTIQRIKSSIAKKYGLDTVPSNPDILKYSEGDKGQLRALLKLKPVRSISGIVILSVMTHPFECPHGRCVYCPRFPGAPVSYTGREPAAMRAIQNQFDPALQIRARLRQLEDTGHYTQKIELIIQGGTFNATPDWYKEWFMKRVIEGILGHPISSYEDAILEAEKSKYRLTGMTIETRPDQTSKEQIDWMLEKGFTRVELGVQTLLDEVYEKVKRGHKIKDVIEATRRLKDAGFKVCYHMMPGLPDTNVKTDLSFFRSLFENENFRPDMLKIYPTLVLEGTELYEWWKSGVYKPYSTNEASELIELVKANFIPKWVRIMRVQRDIPVFEIAAGVKKSNLREIVQIRLSKHGLSCRCIRCREIGHKMIKGKIRKAIKPELTVTTYTASKGVEYFISVEDINNDAIIGFIRLRKPSKDAWRPEITSHETFIIRELHVYGEALPLGLRLESSWQHKGIGSILLKKAEEIAVEKGAEKIVVISGIGVREYYYKHGYFRDGPYVSKILTK</sequence>
<dbReference type="SFLD" id="SFLDS00029">
    <property type="entry name" value="Radical_SAM"/>
    <property type="match status" value="1"/>
</dbReference>
<dbReference type="InterPro" id="IPR039661">
    <property type="entry name" value="ELP3"/>
</dbReference>
<keyword evidence="11 15" id="KW-0411">Iron-sulfur</keyword>
<dbReference type="PANTHER" id="PTHR11135">
    <property type="entry name" value="HISTONE ACETYLTRANSFERASE-RELATED"/>
    <property type="match status" value="1"/>
</dbReference>
<proteinExistence type="inferred from homology"/>
<accession>A0A497EKU1</accession>
<dbReference type="SFLD" id="SFLDG01086">
    <property type="entry name" value="elongater_protein-like"/>
    <property type="match status" value="1"/>
</dbReference>
<dbReference type="AlphaFoldDB" id="A0A497EKU1"/>
<keyword evidence="5" id="KW-0808">Transferase</keyword>
<dbReference type="InterPro" id="IPR016181">
    <property type="entry name" value="Acyl_CoA_acyltransferase"/>
</dbReference>
<dbReference type="SFLD" id="SFLDF00344">
    <property type="entry name" value="ELP3-like"/>
    <property type="match status" value="1"/>
</dbReference>
<feature type="domain" description="N-acetyltransferase" evidence="16">
    <location>
        <begin position="381"/>
        <end position="529"/>
    </location>
</feature>
<dbReference type="InterPro" id="IPR013785">
    <property type="entry name" value="Aldolase_TIM"/>
</dbReference>
<evidence type="ECO:0000256" key="15">
    <source>
        <dbReference type="PIRSR" id="PIRSR005669-1"/>
    </source>
</evidence>
<name>A0A497EKU1_9CREN</name>
<dbReference type="Pfam" id="PF04055">
    <property type="entry name" value="Radical_SAM"/>
    <property type="match status" value="1"/>
</dbReference>
<evidence type="ECO:0000256" key="14">
    <source>
        <dbReference type="ARBA" id="ARBA00047372"/>
    </source>
</evidence>
<evidence type="ECO:0000256" key="6">
    <source>
        <dbReference type="ARBA" id="ARBA00022691"/>
    </source>
</evidence>
<dbReference type="NCBIfam" id="TIGR01211">
    <property type="entry name" value="ELP3"/>
    <property type="match status" value="1"/>
</dbReference>
<keyword evidence="7" id="KW-0819">tRNA processing</keyword>
<dbReference type="CDD" id="cd04301">
    <property type="entry name" value="NAT_SF"/>
    <property type="match status" value="1"/>
</dbReference>
<evidence type="ECO:0000313" key="19">
    <source>
        <dbReference type="Proteomes" id="UP000278475"/>
    </source>
</evidence>
<dbReference type="InterPro" id="IPR007197">
    <property type="entry name" value="rSAM"/>
</dbReference>
<keyword evidence="6" id="KW-0949">S-adenosyl-L-methionine</keyword>